<dbReference type="OrthoDB" id="4380821at2"/>
<protein>
    <recommendedName>
        <fullName evidence="5">Short-chain dehydrogenase</fullName>
    </recommendedName>
</protein>
<dbReference type="PANTHER" id="PTHR43639">
    <property type="entry name" value="OXIDOREDUCTASE, SHORT-CHAIN DEHYDROGENASE/REDUCTASE FAMILY (AFU_ORTHOLOGUE AFUA_5G02870)"/>
    <property type="match status" value="1"/>
</dbReference>
<evidence type="ECO:0000313" key="3">
    <source>
        <dbReference type="EMBL" id="OXY92284.1"/>
    </source>
</evidence>
<evidence type="ECO:0000313" key="4">
    <source>
        <dbReference type="Proteomes" id="UP000215483"/>
    </source>
</evidence>
<evidence type="ECO:0000256" key="2">
    <source>
        <dbReference type="ARBA" id="ARBA00023002"/>
    </source>
</evidence>
<comment type="caution">
    <text evidence="3">The sequence shown here is derived from an EMBL/GenBank/DDBJ whole genome shotgun (WGS) entry which is preliminary data.</text>
</comment>
<evidence type="ECO:0000256" key="1">
    <source>
        <dbReference type="ARBA" id="ARBA00006484"/>
    </source>
</evidence>
<proteinExistence type="inferred from homology"/>
<gene>
    <name evidence="3" type="ORF">BEK98_26180</name>
</gene>
<name>A0A233S9J3_STRDA</name>
<dbReference type="Proteomes" id="UP000215483">
    <property type="component" value="Unassembled WGS sequence"/>
</dbReference>
<reference evidence="3 4" key="1">
    <citation type="submission" date="2016-07" db="EMBL/GenBank/DDBJ databases">
        <title>Draft genome of Streptomyces diastatochromogenes.</title>
        <authorList>
            <person name="Podduturi R."/>
            <person name="Lukassen M.B."/>
            <person name="Clausen N."/>
            <person name="Nielsen J.L."/>
            <person name="Jorgensen N.O."/>
        </authorList>
    </citation>
    <scope>NUCLEOTIDE SEQUENCE [LARGE SCALE GENOMIC DNA]</scope>
    <source>
        <strain evidence="3 4">DSM 40608</strain>
    </source>
</reference>
<dbReference type="Gene3D" id="3.40.50.720">
    <property type="entry name" value="NAD(P)-binding Rossmann-like Domain"/>
    <property type="match status" value="1"/>
</dbReference>
<dbReference type="EMBL" id="MCGQ01000023">
    <property type="protein sequence ID" value="OXY92284.1"/>
    <property type="molecule type" value="Genomic_DNA"/>
</dbReference>
<dbReference type="PRINTS" id="PR00080">
    <property type="entry name" value="SDRFAMILY"/>
</dbReference>
<dbReference type="InterPro" id="IPR002347">
    <property type="entry name" value="SDR_fam"/>
</dbReference>
<dbReference type="Pfam" id="PF13561">
    <property type="entry name" value="adh_short_C2"/>
    <property type="match status" value="1"/>
</dbReference>
<dbReference type="PRINTS" id="PR00081">
    <property type="entry name" value="GDHRDH"/>
</dbReference>
<dbReference type="AlphaFoldDB" id="A0A233S9J3"/>
<dbReference type="FunFam" id="3.40.50.720:FF:000084">
    <property type="entry name" value="Short-chain dehydrogenase reductase"/>
    <property type="match status" value="1"/>
</dbReference>
<keyword evidence="4" id="KW-1185">Reference proteome</keyword>
<dbReference type="SUPFAM" id="SSF51735">
    <property type="entry name" value="NAD(P)-binding Rossmann-fold domains"/>
    <property type="match status" value="1"/>
</dbReference>
<dbReference type="RefSeq" id="WP_094219226.1">
    <property type="nucleotide sequence ID" value="NZ_MCGQ01000023.1"/>
</dbReference>
<evidence type="ECO:0008006" key="5">
    <source>
        <dbReference type="Google" id="ProtNLM"/>
    </source>
</evidence>
<dbReference type="GO" id="GO:0016491">
    <property type="term" value="F:oxidoreductase activity"/>
    <property type="evidence" value="ECO:0007669"/>
    <property type="project" value="UniProtKB-KW"/>
</dbReference>
<sequence length="254" mass="26866">MSTLTGKVAIITGGSKGTGLGIAKAYIKEGIAVVLTGRNADALNAAKTELEQLVPDAQVLTLVADNKDHDVPAQVVADTVSQFGRLDILINNAQEFRTGKTIEDTTWDDMQATFDSGFFATWRYMTAALPHLKTTEGTVINMGSGAGVQSVPGHAAYGPNKEAIRGLSRIAAKEWGRDKITVNVINPYVASAESERYEKAHPEVIAEIMKGIALGRIGDAELNVGSLCVYLATEGGKYITGASLDVDGGAFIRP</sequence>
<dbReference type="InterPro" id="IPR036291">
    <property type="entry name" value="NAD(P)-bd_dom_sf"/>
</dbReference>
<comment type="similarity">
    <text evidence="1">Belongs to the short-chain dehydrogenases/reductases (SDR) family.</text>
</comment>
<dbReference type="PANTHER" id="PTHR43639:SF1">
    <property type="entry name" value="SHORT-CHAIN DEHYDROGENASE_REDUCTASE FAMILY PROTEIN"/>
    <property type="match status" value="1"/>
</dbReference>
<organism evidence="3 4">
    <name type="scientific">Streptomyces diastatochromogenes</name>
    <dbReference type="NCBI Taxonomy" id="42236"/>
    <lineage>
        <taxon>Bacteria</taxon>
        <taxon>Bacillati</taxon>
        <taxon>Actinomycetota</taxon>
        <taxon>Actinomycetes</taxon>
        <taxon>Kitasatosporales</taxon>
        <taxon>Streptomycetaceae</taxon>
        <taxon>Streptomyces</taxon>
    </lineage>
</organism>
<accession>A0A233S9J3</accession>
<keyword evidence="2" id="KW-0560">Oxidoreductase</keyword>